<dbReference type="PROSITE" id="PS50102">
    <property type="entry name" value="RRM"/>
    <property type="match status" value="1"/>
</dbReference>
<protein>
    <recommendedName>
        <fullName evidence="3">RRM domain-containing protein</fullName>
    </recommendedName>
</protein>
<dbReference type="InterPro" id="IPR012677">
    <property type="entry name" value="Nucleotide-bd_a/b_plait_sf"/>
</dbReference>
<dbReference type="PANTHER" id="PTHR23204">
    <property type="entry name" value="CLEAVAGE AND POLYADENYLATION SPECIFIC FACTOR"/>
    <property type="match status" value="1"/>
</dbReference>
<dbReference type="Proteomes" id="UP000001514">
    <property type="component" value="Unassembled WGS sequence"/>
</dbReference>
<dbReference type="GO" id="GO:0006397">
    <property type="term" value="P:mRNA processing"/>
    <property type="evidence" value="ECO:0007669"/>
    <property type="project" value="UniProtKB-KW"/>
</dbReference>
<name>D8QQH1_SELML</name>
<dbReference type="SUPFAM" id="SSF54928">
    <property type="entry name" value="RNA-binding domain, RBD"/>
    <property type="match status" value="1"/>
</dbReference>
<dbReference type="CDD" id="cd12372">
    <property type="entry name" value="RRM_CFIm68_CFIm59"/>
    <property type="match status" value="1"/>
</dbReference>
<dbReference type="Gene3D" id="3.30.70.330">
    <property type="match status" value="1"/>
</dbReference>
<dbReference type="InterPro" id="IPR035979">
    <property type="entry name" value="RBD_domain_sf"/>
</dbReference>
<dbReference type="eggNOG" id="KOG0118">
    <property type="taxonomic scope" value="Eukaryota"/>
</dbReference>
<feature type="non-terminal residue" evidence="4">
    <location>
        <position position="105"/>
    </location>
</feature>
<dbReference type="EMBL" id="GL377565">
    <property type="protein sequence ID" value="EFJ38458.1"/>
    <property type="molecule type" value="Genomic_DNA"/>
</dbReference>
<reference evidence="4 5" key="1">
    <citation type="journal article" date="2011" name="Science">
        <title>The Selaginella genome identifies genetic changes associated with the evolution of vascular plants.</title>
        <authorList>
            <person name="Banks J.A."/>
            <person name="Nishiyama T."/>
            <person name="Hasebe M."/>
            <person name="Bowman J.L."/>
            <person name="Gribskov M."/>
            <person name="dePamphilis C."/>
            <person name="Albert V.A."/>
            <person name="Aono N."/>
            <person name="Aoyama T."/>
            <person name="Ambrose B.A."/>
            <person name="Ashton N.W."/>
            <person name="Axtell M.J."/>
            <person name="Barker E."/>
            <person name="Barker M.S."/>
            <person name="Bennetzen J.L."/>
            <person name="Bonawitz N.D."/>
            <person name="Chapple C."/>
            <person name="Cheng C."/>
            <person name="Correa L.G."/>
            <person name="Dacre M."/>
            <person name="DeBarry J."/>
            <person name="Dreyer I."/>
            <person name="Elias M."/>
            <person name="Engstrom E.M."/>
            <person name="Estelle M."/>
            <person name="Feng L."/>
            <person name="Finet C."/>
            <person name="Floyd S.K."/>
            <person name="Frommer W.B."/>
            <person name="Fujita T."/>
            <person name="Gramzow L."/>
            <person name="Gutensohn M."/>
            <person name="Harholt J."/>
            <person name="Hattori M."/>
            <person name="Heyl A."/>
            <person name="Hirai T."/>
            <person name="Hiwatashi Y."/>
            <person name="Ishikawa M."/>
            <person name="Iwata M."/>
            <person name="Karol K.G."/>
            <person name="Koehler B."/>
            <person name="Kolukisaoglu U."/>
            <person name="Kubo M."/>
            <person name="Kurata T."/>
            <person name="Lalonde S."/>
            <person name="Li K."/>
            <person name="Li Y."/>
            <person name="Litt A."/>
            <person name="Lyons E."/>
            <person name="Manning G."/>
            <person name="Maruyama T."/>
            <person name="Michael T.P."/>
            <person name="Mikami K."/>
            <person name="Miyazaki S."/>
            <person name="Morinaga S."/>
            <person name="Murata T."/>
            <person name="Mueller-Roeber B."/>
            <person name="Nelson D.R."/>
            <person name="Obara M."/>
            <person name="Oguri Y."/>
            <person name="Olmstead R.G."/>
            <person name="Onodera N."/>
            <person name="Petersen B.L."/>
            <person name="Pils B."/>
            <person name="Prigge M."/>
            <person name="Rensing S.A."/>
            <person name="Riano-Pachon D.M."/>
            <person name="Roberts A.W."/>
            <person name="Sato Y."/>
            <person name="Scheller H.V."/>
            <person name="Schulz B."/>
            <person name="Schulz C."/>
            <person name="Shakirov E.V."/>
            <person name="Shibagaki N."/>
            <person name="Shinohara N."/>
            <person name="Shippen D.E."/>
            <person name="Soerensen I."/>
            <person name="Sotooka R."/>
            <person name="Sugimoto N."/>
            <person name="Sugita M."/>
            <person name="Sumikawa N."/>
            <person name="Tanurdzic M."/>
            <person name="Theissen G."/>
            <person name="Ulvskov P."/>
            <person name="Wakazuki S."/>
            <person name="Weng J.K."/>
            <person name="Willats W.W."/>
            <person name="Wipf D."/>
            <person name="Wolf P.G."/>
            <person name="Yang L."/>
            <person name="Zimmer A.D."/>
            <person name="Zhu Q."/>
            <person name="Mitros T."/>
            <person name="Hellsten U."/>
            <person name="Loque D."/>
            <person name="Otillar R."/>
            <person name="Salamov A."/>
            <person name="Schmutz J."/>
            <person name="Shapiro H."/>
            <person name="Lindquist E."/>
            <person name="Lucas S."/>
            <person name="Rokhsar D."/>
            <person name="Grigoriev I.V."/>
        </authorList>
    </citation>
    <scope>NUCLEOTIDE SEQUENCE [LARGE SCALE GENOMIC DNA]</scope>
</reference>
<dbReference type="InterPro" id="IPR034772">
    <property type="entry name" value="CPSF6/7"/>
</dbReference>
<dbReference type="SMART" id="SM00360">
    <property type="entry name" value="RRM"/>
    <property type="match status" value="1"/>
</dbReference>
<dbReference type="InParanoid" id="D8QQH1"/>
<feature type="non-terminal residue" evidence="4">
    <location>
        <position position="1"/>
    </location>
</feature>
<dbReference type="GO" id="GO:0005634">
    <property type="term" value="C:nucleus"/>
    <property type="evidence" value="ECO:0007669"/>
    <property type="project" value="UniProtKB-SubCell"/>
</dbReference>
<accession>D8QQH1</accession>
<feature type="domain" description="RRM" evidence="3">
    <location>
        <begin position="1"/>
        <end position="77"/>
    </location>
</feature>
<dbReference type="AlphaFoldDB" id="D8QQH1"/>
<evidence type="ECO:0000313" key="5">
    <source>
        <dbReference type="Proteomes" id="UP000001514"/>
    </source>
</evidence>
<keyword evidence="5" id="KW-1185">Reference proteome</keyword>
<comment type="similarity">
    <text evidence="1">Belongs to the RRM CPSF6/7 family.</text>
</comment>
<evidence type="ECO:0000313" key="4">
    <source>
        <dbReference type="EMBL" id="EFJ38458.1"/>
    </source>
</evidence>
<organism evidence="5">
    <name type="scientific">Selaginella moellendorffii</name>
    <name type="common">Spikemoss</name>
    <dbReference type="NCBI Taxonomy" id="88036"/>
    <lineage>
        <taxon>Eukaryota</taxon>
        <taxon>Viridiplantae</taxon>
        <taxon>Streptophyta</taxon>
        <taxon>Embryophyta</taxon>
        <taxon>Tracheophyta</taxon>
        <taxon>Lycopodiopsida</taxon>
        <taxon>Selaginellales</taxon>
        <taxon>Selaginellaceae</taxon>
        <taxon>Selaginella</taxon>
    </lineage>
</organism>
<dbReference type="HOGENOM" id="CLU_2243516_0_0_1"/>
<evidence type="ECO:0000256" key="2">
    <source>
        <dbReference type="PROSITE-ProRule" id="PRU00176"/>
    </source>
</evidence>
<proteinExistence type="inferred from homology"/>
<gene>
    <name evidence="4" type="ORF">SELMODRAFT_7061</name>
</gene>
<keyword evidence="2" id="KW-0694">RNA-binding</keyword>
<dbReference type="STRING" id="88036.D8QQH1"/>
<dbReference type="Gramene" id="EFJ38458">
    <property type="protein sequence ID" value="EFJ38458"/>
    <property type="gene ID" value="SELMODRAFT_7061"/>
</dbReference>
<dbReference type="Pfam" id="PF00076">
    <property type="entry name" value="RRM_1"/>
    <property type="match status" value="1"/>
</dbReference>
<dbReference type="InterPro" id="IPR000504">
    <property type="entry name" value="RRM_dom"/>
</dbReference>
<evidence type="ECO:0000256" key="1">
    <source>
        <dbReference type="ARBA" id="ARBA00006265"/>
    </source>
</evidence>
<evidence type="ECO:0000259" key="3">
    <source>
        <dbReference type="PROSITE" id="PS50102"/>
    </source>
</evidence>
<sequence length="105" mass="10964">IVISELQWWTTDAELEGALAEFGKIKGIKFFEERASGKSKGLCQVDFFEPLPAQLCKENLHGRVFNGRPCVVAYATPQMLKQMNMKMGQGGGGAGGGGGGGGGGG</sequence>
<dbReference type="KEGG" id="smo:SELMODRAFT_7061"/>
<dbReference type="GO" id="GO:0003723">
    <property type="term" value="F:RNA binding"/>
    <property type="evidence" value="ECO:0007669"/>
    <property type="project" value="UniProtKB-UniRule"/>
</dbReference>